<sequence length="242" mass="27291">MQQSLKDTVPRNFSTGYIFADINNDLGDWIKTAQSHPLLSQMAYAYARRIAVQALYAQGLVDLDLVNHVLGIFKGIQAMTGHTVEFQEDALAEANRLIIEYHPFATGFFTKNLAHWCQVNSGPANQPQRTDAELFGMIFEHAFAYQEVLRTVQTINAGTQSSQAPEVQLRQAQEDEYYAEMREEAFADLPLYHSSREDAQAHAKRKNLKVYRSGSGSYFTAPEGYVEPDHSSFLDLEDGIVF</sequence>
<accession>A0A8H9YVN6</accession>
<name>A0A8H9YVN6_9PSED</name>
<organism evidence="1">
    <name type="scientific">Pseudomonas tritici</name>
    <dbReference type="NCBI Taxonomy" id="2745518"/>
    <lineage>
        <taxon>Bacteria</taxon>
        <taxon>Pseudomonadati</taxon>
        <taxon>Pseudomonadota</taxon>
        <taxon>Gammaproteobacteria</taxon>
        <taxon>Pseudomonadales</taxon>
        <taxon>Pseudomonadaceae</taxon>
        <taxon>Pseudomonas</taxon>
    </lineage>
</organism>
<reference evidence="1" key="1">
    <citation type="journal article" date="2020" name="Microorganisms">
        <title>Reliable Identification of Environmental Pseudomonas Isolates Using the rpoD Gene.</title>
        <authorList>
            <consortium name="The Broad Institute Genome Sequencing Platform"/>
            <person name="Girard L."/>
            <person name="Lood C."/>
            <person name="Rokni-Zadeh H."/>
            <person name="van Noort V."/>
            <person name="Lavigne R."/>
            <person name="De Mot R."/>
        </authorList>
    </citation>
    <scope>NUCLEOTIDE SEQUENCE [LARGE SCALE GENOMIC DNA]</scope>
    <source>
        <strain evidence="1">SWRI145</strain>
    </source>
</reference>
<evidence type="ECO:0000313" key="3">
    <source>
        <dbReference type="Proteomes" id="UP000615613"/>
    </source>
</evidence>
<dbReference type="RefSeq" id="WP_186753141.1">
    <property type="nucleotide sequence ID" value="NZ_CP077084.1"/>
</dbReference>
<dbReference type="EMBL" id="JABWQF010000017">
    <property type="protein sequence ID" value="MBC3294970.1"/>
    <property type="molecule type" value="Genomic_DNA"/>
</dbReference>
<evidence type="ECO:0000313" key="1">
    <source>
        <dbReference type="EMBL" id="MBC3294970.1"/>
    </source>
</evidence>
<dbReference type="AlphaFoldDB" id="A0A8H9YVN6"/>
<proteinExistence type="predicted"/>
<dbReference type="Proteomes" id="UP000615613">
    <property type="component" value="Chromosome"/>
</dbReference>
<reference evidence="2" key="2">
    <citation type="submission" date="2021-06" db="EMBL/GenBank/DDBJ databases">
        <title>Updating the genus Pseudomonas: Description of 43 new species and partition of the Pseudomonas putida group.</title>
        <authorList>
            <person name="Girard L."/>
            <person name="Lood C."/>
            <person name="Vandamme P."/>
            <person name="Rokni-Zadeh H."/>
            <person name="van Noort V."/>
            <person name="Hofte M."/>
            <person name="Lavigne R."/>
            <person name="De Mot R."/>
        </authorList>
    </citation>
    <scope>NUCLEOTIDE SEQUENCE</scope>
    <source>
        <strain evidence="2">SWRI145</strain>
    </source>
</reference>
<gene>
    <name evidence="2" type="ORF">HU722_0000810</name>
    <name evidence="1" type="ORF">HU722_25940</name>
</gene>
<dbReference type="KEGG" id="ptrt:HU722_0000810"/>
<protein>
    <submittedName>
        <fullName evidence="1">Uncharacterized protein</fullName>
    </submittedName>
</protein>
<keyword evidence="3" id="KW-1185">Reference proteome</keyword>
<evidence type="ECO:0000313" key="2">
    <source>
        <dbReference type="EMBL" id="QXH84060.1"/>
    </source>
</evidence>
<dbReference type="EMBL" id="CP077084">
    <property type="protein sequence ID" value="QXH84060.1"/>
    <property type="molecule type" value="Genomic_DNA"/>
</dbReference>